<keyword evidence="1" id="KW-0175">Coiled coil</keyword>
<reference evidence="4" key="1">
    <citation type="submission" date="2015-06" db="UniProtKB">
        <authorList>
            <consortium name="EnsemblPlants"/>
        </authorList>
    </citation>
    <scope>IDENTIFICATION</scope>
</reference>
<keyword evidence="3" id="KW-0812">Transmembrane</keyword>
<protein>
    <submittedName>
        <fullName evidence="4">Uncharacterized protein</fullName>
    </submittedName>
</protein>
<name>M8CDW2_AEGTA</name>
<dbReference type="AlphaFoldDB" id="M8CDW2"/>
<dbReference type="PANTHER" id="PTHR33115:SF69">
    <property type="entry name" value="GENOME ASSEMBLY, CHROMOSOME: II"/>
    <property type="match status" value="1"/>
</dbReference>
<organism evidence="4">
    <name type="scientific">Aegilops tauschii</name>
    <name type="common">Tausch's goatgrass</name>
    <name type="synonym">Aegilops squarrosa</name>
    <dbReference type="NCBI Taxonomy" id="37682"/>
    <lineage>
        <taxon>Eukaryota</taxon>
        <taxon>Viridiplantae</taxon>
        <taxon>Streptophyta</taxon>
        <taxon>Embryophyta</taxon>
        <taxon>Tracheophyta</taxon>
        <taxon>Spermatophyta</taxon>
        <taxon>Magnoliopsida</taxon>
        <taxon>Liliopsida</taxon>
        <taxon>Poales</taxon>
        <taxon>Poaceae</taxon>
        <taxon>BOP clade</taxon>
        <taxon>Pooideae</taxon>
        <taxon>Triticodae</taxon>
        <taxon>Triticeae</taxon>
        <taxon>Triticinae</taxon>
        <taxon>Aegilops</taxon>
    </lineage>
</organism>
<evidence type="ECO:0000256" key="3">
    <source>
        <dbReference type="SAM" id="Phobius"/>
    </source>
</evidence>
<evidence type="ECO:0000256" key="1">
    <source>
        <dbReference type="SAM" id="Coils"/>
    </source>
</evidence>
<feature type="transmembrane region" description="Helical" evidence="3">
    <location>
        <begin position="172"/>
        <end position="200"/>
    </location>
</feature>
<sequence length="990" mass="110265">MVAPDDEAALKWAKEDYVREQVRRQRQAYAELQARRRGREEGGVIVLDSDSDRRTRPGRPVLGRASATLGRVVAGTGVAPAGRVTTTTTTATTTPASTADEKNRNFTPLTGFRGSARDALRQEKYWLLDAMGNDGFLYFQQWIGSLLRNINSLGERHDGTQLPMRQSLKRRIINISLIATFTPVVFFATNGQMVCLWISLFRVVKQDYGIADGDASKANLKRAMNLFYYLSIAHAVICTVCTGVEIAADEKFVVTVSQQYGFSPQVVKAYLRKTKQMCVDNPASTMNWNLITYGADLLDSQLPQDNASGGRVLTMLIDQDIPVPITRLLIRSPQRIQKLIGTLAWRSPAEREMRWFAARIVEHLASHLNLAHFPGALECISSLFDTSYHNYGDQEAPYLRVVLELISKQRKRTGHLHKKVVGDPREDNDVNLNNGGGLLTILEKIRKRYSVPENVGVLEQDRKQMENSEIIDEDLVLPGLRILENLAHDQHNCALIYNTNDLISKIVTPVSSNELIEDIKSNTAWTKVVGASLNVVSRLMGSSGTTGKNMCNLVAKHNIAVESLEAVLGIIEERSSSIIELQMRAIEVLTFLALHEHDRANTSVMKRRENIITKALEMFLNTKWMGKYLEDEKMKIEHQTARQQTTLPRLSMGTWMDNLVKKLSGEQAKEEMIEQAAKAQMDKKMKEVQESISRLNEKAGEALAMLLQSDDSNVIMRFTGCDDVVGSLTALLDSKIKTIQCNIPDVEIKINMGCRISAAVILKHLGNYDQETTLQKVLEELLPIQAEANSTTTPRCWECVTGCITATIINIENPSDGRKDETSDSPSHQIQQCGKRRLQAELLSLLAAIRPTNNLVFAEVLISQLRPDPDAPEKLGVRLKKIVEENMYATPACLAIQKLTCKMITDVLQHDELFKVIDKHKIIDTLLEASKAMAGLESSMLFAGVRQDCHGVPLKPLLSVLAKNAEDVLTQRKQALVQGINNAPAGVSTP</sequence>
<feature type="region of interest" description="Disordered" evidence="2">
    <location>
        <begin position="88"/>
        <end position="108"/>
    </location>
</feature>
<proteinExistence type="predicted"/>
<keyword evidence="3" id="KW-0472">Membrane</keyword>
<evidence type="ECO:0000256" key="2">
    <source>
        <dbReference type="SAM" id="MobiDB-lite"/>
    </source>
</evidence>
<accession>M8CDW2</accession>
<feature type="coiled-coil region" evidence="1">
    <location>
        <begin position="678"/>
        <end position="705"/>
    </location>
</feature>
<evidence type="ECO:0000313" key="4">
    <source>
        <dbReference type="EnsemblPlants" id="EMT25302"/>
    </source>
</evidence>
<keyword evidence="3" id="KW-1133">Transmembrane helix</keyword>
<dbReference type="PANTHER" id="PTHR33115">
    <property type="entry name" value="ARM REPEAT SUPERFAMILY PROTEIN"/>
    <property type="match status" value="1"/>
</dbReference>
<feature type="compositionally biased region" description="Low complexity" evidence="2">
    <location>
        <begin position="88"/>
        <end position="98"/>
    </location>
</feature>
<dbReference type="EnsemblPlants" id="EMT25302">
    <property type="protein sequence ID" value="EMT25302"/>
    <property type="gene ID" value="F775_04126"/>
</dbReference>